<dbReference type="GeneID" id="39598032"/>
<reference evidence="1 2" key="1">
    <citation type="journal article" date="2018" name="Front. Microbiol.">
        <title>Genomic and genetic insights into a cosmopolitan fungus, Paecilomyces variotii (Eurotiales).</title>
        <authorList>
            <person name="Urquhart A.S."/>
            <person name="Mondo S.J."/>
            <person name="Makela M.R."/>
            <person name="Hane J.K."/>
            <person name="Wiebenga A."/>
            <person name="He G."/>
            <person name="Mihaltcheva S."/>
            <person name="Pangilinan J."/>
            <person name="Lipzen A."/>
            <person name="Barry K."/>
            <person name="de Vries R.P."/>
            <person name="Grigoriev I.V."/>
            <person name="Idnurm A."/>
        </authorList>
    </citation>
    <scope>NUCLEOTIDE SEQUENCE [LARGE SCALE GENOMIC DNA]</scope>
    <source>
        <strain evidence="1 2">CBS 101075</strain>
    </source>
</reference>
<comment type="caution">
    <text evidence="1">The sequence shown here is derived from an EMBL/GenBank/DDBJ whole genome shotgun (WGS) entry which is preliminary data.</text>
</comment>
<dbReference type="RefSeq" id="XP_028486980.1">
    <property type="nucleotide sequence ID" value="XM_028628755.1"/>
</dbReference>
<organism evidence="1 2">
    <name type="scientific">Byssochlamys spectabilis</name>
    <name type="common">Paecilomyces variotii</name>
    <dbReference type="NCBI Taxonomy" id="264951"/>
    <lineage>
        <taxon>Eukaryota</taxon>
        <taxon>Fungi</taxon>
        <taxon>Dikarya</taxon>
        <taxon>Ascomycota</taxon>
        <taxon>Pezizomycotina</taxon>
        <taxon>Eurotiomycetes</taxon>
        <taxon>Eurotiomycetidae</taxon>
        <taxon>Eurotiales</taxon>
        <taxon>Thermoascaceae</taxon>
        <taxon>Paecilomyces</taxon>
    </lineage>
</organism>
<sequence>MRSQLSALGLTSRAYVVMFTYSISQQAAMYQKESAGILLTSRYILQKIISQDLTYYLILLALFGRGEHRGCAATEDEQIVMNVIHVSTGAHLSIEAPRLDRRQPRAVRIGKKKKEAKKKIKSSLKTEQGLLACRDKEYVPKHFAEDHWTRCGILPCLAGSLRRKESLFISSLQERRIVTLKGRSSGMVAIYSFNYKEISGIREDQGGEGPFDLLIHGVTAIGKALLRQASWDSAEDEQSVKLFLQDQRRQLAKRLEEAASREEEEAAHRIMRTLTRRGEVYEPFSAHSRSTIVVEYLNVKDMDWAVGLIYEEVNTDNDTSGLYLVTGLSTMHFEKDKIQG</sequence>
<name>A0A443HZR3_BYSSP</name>
<keyword evidence="2" id="KW-1185">Reference proteome</keyword>
<evidence type="ECO:0000313" key="2">
    <source>
        <dbReference type="Proteomes" id="UP000283841"/>
    </source>
</evidence>
<protein>
    <submittedName>
        <fullName evidence="1">Uncharacterized protein</fullName>
    </submittedName>
</protein>
<accession>A0A443HZR3</accession>
<dbReference type="VEuPathDB" id="FungiDB:C8Q69DRAFT_441535"/>
<dbReference type="EMBL" id="RCNU01000002">
    <property type="protein sequence ID" value="RWQ97335.1"/>
    <property type="molecule type" value="Genomic_DNA"/>
</dbReference>
<proteinExistence type="predicted"/>
<dbReference type="AlphaFoldDB" id="A0A443HZR3"/>
<evidence type="ECO:0000313" key="1">
    <source>
        <dbReference type="EMBL" id="RWQ97335.1"/>
    </source>
</evidence>
<gene>
    <name evidence="1" type="ORF">C8Q69DRAFT_441535</name>
</gene>
<dbReference type="Proteomes" id="UP000283841">
    <property type="component" value="Unassembled WGS sequence"/>
</dbReference>